<evidence type="ECO:0000313" key="3">
    <source>
        <dbReference type="Proteomes" id="UP000053647"/>
    </source>
</evidence>
<feature type="compositionally biased region" description="Polar residues" evidence="1">
    <location>
        <begin position="15"/>
        <end position="29"/>
    </location>
</feature>
<dbReference type="HOGENOM" id="CLU_047206_1_0_1"/>
<feature type="region of interest" description="Disordered" evidence="1">
    <location>
        <begin position="1"/>
        <end position="29"/>
    </location>
</feature>
<feature type="compositionally biased region" description="Low complexity" evidence="1">
    <location>
        <begin position="337"/>
        <end position="357"/>
    </location>
</feature>
<gene>
    <name evidence="2" type="ORF">PAXINDRAFT_91623</name>
</gene>
<dbReference type="OrthoDB" id="2665273at2759"/>
<sequence>MGPKVETKSEGNAGGNHTRSRTVTGTVTPASTSAVITPITTPTPAAPITASQPAYYIQHAPISVHTAKLDTRSFEKIQELDRGKNNWSDWSFAIKLVLNQHLVGGYLTGAVLAPNPLTEPGAYNNWTLNNIAVVSALCSRVSHEDQRLLEDVTDAKQAWGILRERHEKVGPIAQILLIQEVFAKRYTRGQRFSLTSSELSDLVRRIYRIGIPTEEVFLSIAMLNALSGELNTVQTQVASLLSSSTKDRPFTSADIRARLDTEQQLLDNEKARSADIALAVTHKHGNHNRGTEKTCSLCGKRGHTVDGCWQPGGGMAGRRDEVLAKIRADKLTRKGGSRTASGASTPSASSSTSGPPSVRYDNSGRTYIVDSVTGGAVFLASTAAPSSIPVTVSQMTPSTVSSTSEFAGLAHDSISPEFLRNLPEGDQFEFDALMAHLGELTTSVDWRRHSSPFDFANLGVTAPDQRTKTVINPAVELFFIDTGASVHISNQASDFYTLRPIPPRFVNGVGGSGICAVGIGNICL</sequence>
<reference evidence="2 3" key="1">
    <citation type="submission" date="2014-06" db="EMBL/GenBank/DDBJ databases">
        <authorList>
            <consortium name="DOE Joint Genome Institute"/>
            <person name="Kuo A."/>
            <person name="Kohler A."/>
            <person name="Nagy L.G."/>
            <person name="Floudas D."/>
            <person name="Copeland A."/>
            <person name="Barry K.W."/>
            <person name="Cichocki N."/>
            <person name="Veneault-Fourrey C."/>
            <person name="LaButti K."/>
            <person name="Lindquist E.A."/>
            <person name="Lipzen A."/>
            <person name="Lundell T."/>
            <person name="Morin E."/>
            <person name="Murat C."/>
            <person name="Sun H."/>
            <person name="Tunlid A."/>
            <person name="Henrissat B."/>
            <person name="Grigoriev I.V."/>
            <person name="Hibbett D.S."/>
            <person name="Martin F."/>
            <person name="Nordberg H.P."/>
            <person name="Cantor M.N."/>
            <person name="Hua S.X."/>
        </authorList>
    </citation>
    <scope>NUCLEOTIDE SEQUENCE [LARGE SCALE GENOMIC DNA]</scope>
    <source>
        <strain evidence="2 3">ATCC 200175</strain>
    </source>
</reference>
<feature type="non-terminal residue" evidence="2">
    <location>
        <position position="524"/>
    </location>
</feature>
<organism evidence="2 3">
    <name type="scientific">Paxillus involutus ATCC 200175</name>
    <dbReference type="NCBI Taxonomy" id="664439"/>
    <lineage>
        <taxon>Eukaryota</taxon>
        <taxon>Fungi</taxon>
        <taxon>Dikarya</taxon>
        <taxon>Basidiomycota</taxon>
        <taxon>Agaricomycotina</taxon>
        <taxon>Agaricomycetes</taxon>
        <taxon>Agaricomycetidae</taxon>
        <taxon>Boletales</taxon>
        <taxon>Paxilineae</taxon>
        <taxon>Paxillaceae</taxon>
        <taxon>Paxillus</taxon>
    </lineage>
</organism>
<proteinExistence type="predicted"/>
<feature type="region of interest" description="Disordered" evidence="1">
    <location>
        <begin position="329"/>
        <end position="362"/>
    </location>
</feature>
<protein>
    <submittedName>
        <fullName evidence="2">Uncharacterized protein</fullName>
    </submittedName>
</protein>
<evidence type="ECO:0000256" key="1">
    <source>
        <dbReference type="SAM" id="MobiDB-lite"/>
    </source>
</evidence>
<dbReference type="Pfam" id="PF14223">
    <property type="entry name" value="Retrotran_gag_2"/>
    <property type="match status" value="1"/>
</dbReference>
<keyword evidence="3" id="KW-1185">Reference proteome</keyword>
<evidence type="ECO:0000313" key="2">
    <source>
        <dbReference type="EMBL" id="KIJ06694.1"/>
    </source>
</evidence>
<dbReference type="EMBL" id="KN820204">
    <property type="protein sequence ID" value="KIJ06694.1"/>
    <property type="molecule type" value="Genomic_DNA"/>
</dbReference>
<name>A0A0C9SMS7_PAXIN</name>
<dbReference type="Proteomes" id="UP000053647">
    <property type="component" value="Unassembled WGS sequence"/>
</dbReference>
<accession>A0A0C9SMS7</accession>
<reference evidence="3" key="2">
    <citation type="submission" date="2015-01" db="EMBL/GenBank/DDBJ databases">
        <title>Evolutionary Origins and Diversification of the Mycorrhizal Mutualists.</title>
        <authorList>
            <consortium name="DOE Joint Genome Institute"/>
            <consortium name="Mycorrhizal Genomics Consortium"/>
            <person name="Kohler A."/>
            <person name="Kuo A."/>
            <person name="Nagy L.G."/>
            <person name="Floudas D."/>
            <person name="Copeland A."/>
            <person name="Barry K.W."/>
            <person name="Cichocki N."/>
            <person name="Veneault-Fourrey C."/>
            <person name="LaButti K."/>
            <person name="Lindquist E.A."/>
            <person name="Lipzen A."/>
            <person name="Lundell T."/>
            <person name="Morin E."/>
            <person name="Murat C."/>
            <person name="Riley R."/>
            <person name="Ohm R."/>
            <person name="Sun H."/>
            <person name="Tunlid A."/>
            <person name="Henrissat B."/>
            <person name="Grigoriev I.V."/>
            <person name="Hibbett D.S."/>
            <person name="Martin F."/>
        </authorList>
    </citation>
    <scope>NUCLEOTIDE SEQUENCE [LARGE SCALE GENOMIC DNA]</scope>
    <source>
        <strain evidence="3">ATCC 200175</strain>
    </source>
</reference>
<dbReference type="AlphaFoldDB" id="A0A0C9SMS7"/>